<name>A0A090E3U6_MESPL</name>
<reference evidence="1 2" key="1">
    <citation type="submission" date="2014-08" db="EMBL/GenBank/DDBJ databases">
        <authorList>
            <person name="Moulin Lionel"/>
        </authorList>
    </citation>
    <scope>NUCLEOTIDE SEQUENCE [LARGE SCALE GENOMIC DNA]</scope>
</reference>
<dbReference type="AlphaFoldDB" id="A0A090E3U6"/>
<dbReference type="GeneID" id="31888011"/>
<sequence length="67" mass="7269">MIAVIIRIVLRYCAGVLVARGLLGADDASAFSADPDIQMALETGLGLAVAATAEWWHMLARRFGWEH</sequence>
<organism evidence="1 2">
    <name type="scientific">Mesorhizobium plurifarium</name>
    <dbReference type="NCBI Taxonomy" id="69974"/>
    <lineage>
        <taxon>Bacteria</taxon>
        <taxon>Pseudomonadati</taxon>
        <taxon>Pseudomonadota</taxon>
        <taxon>Alphaproteobacteria</taxon>
        <taxon>Hyphomicrobiales</taxon>
        <taxon>Phyllobacteriaceae</taxon>
        <taxon>Mesorhizobium</taxon>
    </lineage>
</organism>
<evidence type="ECO:0000313" key="1">
    <source>
        <dbReference type="EMBL" id="CDX21503.1"/>
    </source>
</evidence>
<evidence type="ECO:0000313" key="2">
    <source>
        <dbReference type="Proteomes" id="UP000046373"/>
    </source>
</evidence>
<accession>A0A090E3U6</accession>
<gene>
    <name evidence="1" type="ORF">MPLDJ20_110389</name>
</gene>
<proteinExistence type="predicted"/>
<dbReference type="Proteomes" id="UP000046373">
    <property type="component" value="Unassembled WGS sequence"/>
</dbReference>
<protein>
    <submittedName>
        <fullName evidence="1">Uncharacterized protein</fullName>
    </submittedName>
</protein>
<dbReference type="EMBL" id="CCNB01000003">
    <property type="protein sequence ID" value="CDX21503.1"/>
    <property type="molecule type" value="Genomic_DNA"/>
</dbReference>